<accession>A0A927D0F0</accession>
<dbReference type="RefSeq" id="WP_190998709.1">
    <property type="nucleotide sequence ID" value="NZ_JACXSI010000029.1"/>
</dbReference>
<dbReference type="AlphaFoldDB" id="A0A927D0F0"/>
<keyword evidence="1" id="KW-0472">Membrane</keyword>
<proteinExistence type="predicted"/>
<evidence type="ECO:0000313" key="3">
    <source>
        <dbReference type="Proteomes" id="UP000602076"/>
    </source>
</evidence>
<evidence type="ECO:0000256" key="1">
    <source>
        <dbReference type="SAM" id="Phobius"/>
    </source>
</evidence>
<organism evidence="2 3">
    <name type="scientific">Peribacillus faecalis</name>
    <dbReference type="NCBI Taxonomy" id="2772559"/>
    <lineage>
        <taxon>Bacteria</taxon>
        <taxon>Bacillati</taxon>
        <taxon>Bacillota</taxon>
        <taxon>Bacilli</taxon>
        <taxon>Bacillales</taxon>
        <taxon>Bacillaceae</taxon>
        <taxon>Peribacillus</taxon>
    </lineage>
</organism>
<dbReference type="Proteomes" id="UP000602076">
    <property type="component" value="Unassembled WGS sequence"/>
</dbReference>
<protein>
    <submittedName>
        <fullName evidence="2">Aspartyl-tRNA synthetase</fullName>
    </submittedName>
</protein>
<keyword evidence="3" id="KW-1185">Reference proteome</keyword>
<comment type="caution">
    <text evidence="2">The sequence shown here is derived from an EMBL/GenBank/DDBJ whole genome shotgun (WGS) entry which is preliminary data.</text>
</comment>
<sequence length="186" mass="21385">MKRNTVKWAGAFISLFFIAGLLVYWFVSENSNSYKCPTQALLSADEDLILIQAYKMNDKSLFFFIKNQNQIGASYIHKGMFGWRLEHMTLSPFDTNITDNHLNGYQGNGDNLIYGLMTNGDDQIVTLNNDVAHILNLKMLPAQVVEQYQLNGLYLWYIENDRLAEKEGEIKLVDKYSEEVLDVVLK</sequence>
<keyword evidence="1" id="KW-1133">Transmembrane helix</keyword>
<keyword evidence="1" id="KW-0812">Transmembrane</keyword>
<name>A0A927D0F0_9BACI</name>
<gene>
    <name evidence="2" type="ORF">IEO70_12505</name>
</gene>
<dbReference type="EMBL" id="JACXSI010000029">
    <property type="protein sequence ID" value="MBD3109170.1"/>
    <property type="molecule type" value="Genomic_DNA"/>
</dbReference>
<evidence type="ECO:0000313" key="2">
    <source>
        <dbReference type="EMBL" id="MBD3109170.1"/>
    </source>
</evidence>
<feature type="transmembrane region" description="Helical" evidence="1">
    <location>
        <begin position="7"/>
        <end position="27"/>
    </location>
</feature>
<reference evidence="2" key="1">
    <citation type="submission" date="2020-09" db="EMBL/GenBank/DDBJ databases">
        <title>Bacillus faecalis sp. nov., a moderately halophilic bacterium isolated from cow faeces.</title>
        <authorList>
            <person name="Jiang L."/>
            <person name="Lee J."/>
        </authorList>
    </citation>
    <scope>NUCLEOTIDE SEQUENCE</scope>
    <source>
        <strain evidence="2">AGMB 02131</strain>
    </source>
</reference>